<comment type="caution">
    <text evidence="1">The sequence shown here is derived from an EMBL/GenBank/DDBJ whole genome shotgun (WGS) entry which is preliminary data.</text>
</comment>
<sequence>MADIADGAAKPGLSTPIDWPTKPYLGVKAMMVPLSASMRVDNLNDNLLLALRRDDATGDMQPVSIPKGAYLRLSDFVNEYDFADYQYPPTDKFRDFHKFGRTIEGYPELAR</sequence>
<dbReference type="RefSeq" id="WP_390328854.1">
    <property type="nucleotide sequence ID" value="NZ_JBHRTP010000001.1"/>
</dbReference>
<keyword evidence="2" id="KW-1185">Reference proteome</keyword>
<evidence type="ECO:0000313" key="1">
    <source>
        <dbReference type="EMBL" id="MFC3106382.1"/>
    </source>
</evidence>
<name>A0ABV7EXS4_9BURK</name>
<dbReference type="EMBL" id="JBHRTP010000001">
    <property type="protein sequence ID" value="MFC3106382.1"/>
    <property type="molecule type" value="Genomic_DNA"/>
</dbReference>
<proteinExistence type="predicted"/>
<reference evidence="2" key="1">
    <citation type="journal article" date="2019" name="Int. J. Syst. Evol. Microbiol.">
        <title>The Global Catalogue of Microorganisms (GCM) 10K type strain sequencing project: providing services to taxonomists for standard genome sequencing and annotation.</title>
        <authorList>
            <consortium name="The Broad Institute Genomics Platform"/>
            <consortium name="The Broad Institute Genome Sequencing Center for Infectious Disease"/>
            <person name="Wu L."/>
            <person name="Ma J."/>
        </authorList>
    </citation>
    <scope>NUCLEOTIDE SEQUENCE [LARGE SCALE GENOMIC DNA]</scope>
    <source>
        <strain evidence="2">KCTC 42986</strain>
    </source>
</reference>
<accession>A0ABV7EXS4</accession>
<gene>
    <name evidence="1" type="ORF">ACFOFO_00115</name>
</gene>
<protein>
    <submittedName>
        <fullName evidence="1">Uncharacterized protein</fullName>
    </submittedName>
</protein>
<evidence type="ECO:0000313" key="2">
    <source>
        <dbReference type="Proteomes" id="UP001595530"/>
    </source>
</evidence>
<dbReference type="Proteomes" id="UP001595530">
    <property type="component" value="Unassembled WGS sequence"/>
</dbReference>
<organism evidence="1 2">
    <name type="scientific">Undibacterium arcticum</name>
    <dbReference type="NCBI Taxonomy" id="1762892"/>
    <lineage>
        <taxon>Bacteria</taxon>
        <taxon>Pseudomonadati</taxon>
        <taxon>Pseudomonadota</taxon>
        <taxon>Betaproteobacteria</taxon>
        <taxon>Burkholderiales</taxon>
        <taxon>Oxalobacteraceae</taxon>
        <taxon>Undibacterium</taxon>
    </lineage>
</organism>